<dbReference type="EMBL" id="LVLJ01001830">
    <property type="protein sequence ID" value="OAE27805.1"/>
    <property type="molecule type" value="Genomic_DNA"/>
</dbReference>
<protein>
    <submittedName>
        <fullName evidence="2">Uncharacterized protein</fullName>
    </submittedName>
</protein>
<organism evidence="2 3">
    <name type="scientific">Marchantia polymorpha subsp. ruderalis</name>
    <dbReference type="NCBI Taxonomy" id="1480154"/>
    <lineage>
        <taxon>Eukaryota</taxon>
        <taxon>Viridiplantae</taxon>
        <taxon>Streptophyta</taxon>
        <taxon>Embryophyta</taxon>
        <taxon>Marchantiophyta</taxon>
        <taxon>Marchantiopsida</taxon>
        <taxon>Marchantiidae</taxon>
        <taxon>Marchantiales</taxon>
        <taxon>Marchantiaceae</taxon>
        <taxon>Marchantia</taxon>
    </lineage>
</organism>
<comment type="caution">
    <text evidence="2">The sequence shown here is derived from an EMBL/GenBank/DDBJ whole genome shotgun (WGS) entry which is preliminary data.</text>
</comment>
<name>A0A176W5S1_MARPO</name>
<evidence type="ECO:0000313" key="2">
    <source>
        <dbReference type="EMBL" id="OAE27805.1"/>
    </source>
</evidence>
<keyword evidence="3" id="KW-1185">Reference proteome</keyword>
<gene>
    <name evidence="2" type="ORF">AXG93_1001s1000</name>
</gene>
<evidence type="ECO:0000313" key="3">
    <source>
        <dbReference type="Proteomes" id="UP000077202"/>
    </source>
</evidence>
<feature type="compositionally biased region" description="Polar residues" evidence="1">
    <location>
        <begin position="38"/>
        <end position="49"/>
    </location>
</feature>
<reference evidence="2" key="1">
    <citation type="submission" date="2016-03" db="EMBL/GenBank/DDBJ databases">
        <title>Mechanisms controlling the formation of the plant cell surface in tip-growing cells are functionally conserved among land plants.</title>
        <authorList>
            <person name="Honkanen S."/>
            <person name="Jones V.A."/>
            <person name="Morieri G."/>
            <person name="Champion C."/>
            <person name="Hetherington A.J."/>
            <person name="Kelly S."/>
            <person name="Saint-Marcoux D."/>
            <person name="Proust H."/>
            <person name="Prescott H."/>
            <person name="Dolan L."/>
        </authorList>
    </citation>
    <scope>NUCLEOTIDE SEQUENCE [LARGE SCALE GENOMIC DNA]</scope>
    <source>
        <tissue evidence="2">Whole gametophyte</tissue>
    </source>
</reference>
<proteinExistence type="predicted"/>
<dbReference type="AlphaFoldDB" id="A0A176W5S1"/>
<evidence type="ECO:0000256" key="1">
    <source>
        <dbReference type="SAM" id="MobiDB-lite"/>
    </source>
</evidence>
<sequence>MDRCLASEQVPFNDSTSSQEPSAQAPSAKEKCMEEPSAQRTSGEVPSAQIQLEQFAEDEGRKEETCVPSAQTPLAEAVRAVESEQGTPTEVLCEQVVPLLRYLDRKAPRYADHRHRGFYVELVRNRTGIKVATNLELISLDQKYQELEEKKSVMHRHVTLSRRLHKTALQLRDDAAAEAQRKIEKQHAKIKAELHSERAQNCILAEDLVRQTRLLEHSQIARKADKELLRRLQSQCDELRVHRAEAELQLVLFEVNNRRVTDRTREELVARVNRCLRGYTRWEIAARESVTLRELKIHAAALMSGDSRSSKAVGFLSVKVARRHCEPRGSGDRGVVAAMSAQ</sequence>
<accession>A0A176W5S1</accession>
<dbReference type="Proteomes" id="UP000077202">
    <property type="component" value="Unassembled WGS sequence"/>
</dbReference>
<feature type="region of interest" description="Disordered" evidence="1">
    <location>
        <begin position="1"/>
        <end position="49"/>
    </location>
</feature>
<feature type="compositionally biased region" description="Low complexity" evidence="1">
    <location>
        <begin position="15"/>
        <end position="27"/>
    </location>
</feature>